<evidence type="ECO:0000256" key="13">
    <source>
        <dbReference type="ARBA" id="ARBA00023137"/>
    </source>
</evidence>
<keyword evidence="13" id="KW-0829">Tyrosine-protein kinase</keyword>
<feature type="compositionally biased region" description="Low complexity" evidence="19">
    <location>
        <begin position="621"/>
        <end position="631"/>
    </location>
</feature>
<evidence type="ECO:0000256" key="2">
    <source>
        <dbReference type="ARBA" id="ARBA00004132"/>
    </source>
</evidence>
<evidence type="ECO:0000256" key="3">
    <source>
        <dbReference type="ARBA" id="ARBA00022443"/>
    </source>
</evidence>
<dbReference type="PRINTS" id="PR00109">
    <property type="entry name" value="TYRKINASE"/>
</dbReference>
<dbReference type="SMART" id="SM00219">
    <property type="entry name" value="TyrKc"/>
    <property type="match status" value="1"/>
</dbReference>
<sequence length="783" mass="88808">MGGGMKKTRDGKPKNTAEASRRLFCQSHVVPGYEMVMDQDTHWLYQLLADVQLERFYLRVRDGLNVTRIEHFAYVKDADLEQIGIGKPGQRRLWDAIKRHKVTTRPKSWMSKVFSGRFPEGSDQWSGMGTGQGQETGRSPTCLIQDTDLLLGEKLGSGSFGVVLKGVWQTPTGRVLPVAVKSLRSRQTDSLTDFLQEVNTMQSLDHPNIIRLYGVVLTQPLKMVTELAALGSLYDTLRARQNEYPLFRLWLFCTQITAGMEYLEGRRFIHRDLAARNVLLASRELVKIGDFGLMRGLSQDTDHYVMNAHRRIPFAWCAPESLRVGSFSHASDVWMFGVTMWEMFTYCMEPWLGMSGRQILFRVEREGERLERPLDCPQELYTVMRRCWACSPSDRPSFSQLTTMVAEARPMEVRALRDFSEPRKLPLQTNDMVTVVDHGLELSEWRGQNHKTLCVGLFPASIAAPLIPTPAPAPAPAPAPTPGFISVPLRDSLQHMGHGDVHPDRCWGMPGRLDETANWRSAGVPREKESSNLQRMAGISRSLESVLGGAQHGGQGGWGRMENRRPGPKPPSHPFQDPRRLSDAGCGPPPRPPPPNIKRPKPLVQIRERKPNVNSGPGMWPPQQQQPPQQQTMGVSNLTKMAHMARSTPQLDDFGEKEKDRERERDREKERERERERYPPHVQNEKAALIAQVQEAVHGVTIEEVRNALRRNDWNPLRAEQQLKTEQLYFMSMCSREDCIRILSRHQWDLQQASRYLLRLAREGDRGGGGGGEREGLAGTDRH</sequence>
<comment type="caution">
    <text evidence="22">The sequence shown here is derived from an EMBL/GenBank/DDBJ whole genome shotgun (WGS) entry which is preliminary data.</text>
</comment>
<evidence type="ECO:0000256" key="18">
    <source>
        <dbReference type="PROSITE-ProRule" id="PRU10141"/>
    </source>
</evidence>
<keyword evidence="8" id="KW-0479">Metal-binding</keyword>
<dbReference type="InterPro" id="IPR055175">
    <property type="entry name" value="ACK/TNK-like_SAM"/>
</dbReference>
<dbReference type="PANTHER" id="PTHR24418">
    <property type="entry name" value="TYROSINE-PROTEIN KINASE"/>
    <property type="match status" value="1"/>
</dbReference>
<feature type="domain" description="SH3" evidence="20">
    <location>
        <begin position="408"/>
        <end position="468"/>
    </location>
</feature>
<dbReference type="PROSITE" id="PS00107">
    <property type="entry name" value="PROTEIN_KINASE_ATP"/>
    <property type="match status" value="1"/>
</dbReference>
<keyword evidence="10" id="KW-0418">Kinase</keyword>
<dbReference type="GO" id="GO:0030136">
    <property type="term" value="C:clathrin-coated vesicle"/>
    <property type="evidence" value="ECO:0007669"/>
    <property type="project" value="UniProtKB-SubCell"/>
</dbReference>
<evidence type="ECO:0000256" key="9">
    <source>
        <dbReference type="ARBA" id="ARBA00022741"/>
    </source>
</evidence>
<dbReference type="CDD" id="cd05040">
    <property type="entry name" value="PTKc_Ack_like"/>
    <property type="match status" value="1"/>
</dbReference>
<dbReference type="InterPro" id="IPR001452">
    <property type="entry name" value="SH3_domain"/>
</dbReference>
<evidence type="ECO:0000256" key="17">
    <source>
        <dbReference type="PROSITE-ProRule" id="PRU00192"/>
    </source>
</evidence>
<evidence type="ECO:0000256" key="10">
    <source>
        <dbReference type="ARBA" id="ARBA00022777"/>
    </source>
</evidence>
<dbReference type="InterPro" id="IPR015116">
    <property type="entry name" value="Cdc42-bd-like"/>
</dbReference>
<keyword evidence="3 17" id="KW-0728">SH3 domain</keyword>
<dbReference type="GO" id="GO:0046872">
    <property type="term" value="F:metal ion binding"/>
    <property type="evidence" value="ECO:0007669"/>
    <property type="project" value="UniProtKB-KW"/>
</dbReference>
<evidence type="ECO:0000256" key="1">
    <source>
        <dbReference type="ARBA" id="ARBA00001946"/>
    </source>
</evidence>
<evidence type="ECO:0000256" key="8">
    <source>
        <dbReference type="ARBA" id="ARBA00022723"/>
    </source>
</evidence>
<accession>A0A9D3MQF8</accession>
<keyword evidence="11 18" id="KW-0067">ATP-binding</keyword>
<gene>
    <name evidence="22" type="ORF">ANANG_G00058750</name>
</gene>
<dbReference type="InterPro" id="IPR001245">
    <property type="entry name" value="Ser-Thr/Tyr_kinase_cat_dom"/>
</dbReference>
<dbReference type="GO" id="GO:0004674">
    <property type="term" value="F:protein serine/threonine kinase activity"/>
    <property type="evidence" value="ECO:0007669"/>
    <property type="project" value="UniProtKB-KW"/>
</dbReference>
<keyword evidence="7" id="KW-0519">Myristate</keyword>
<dbReference type="Proteomes" id="UP001044222">
    <property type="component" value="Unassembled WGS sequence"/>
</dbReference>
<feature type="region of interest" description="Disordered" evidence="19">
    <location>
        <begin position="762"/>
        <end position="783"/>
    </location>
</feature>
<evidence type="ECO:0000256" key="4">
    <source>
        <dbReference type="ARBA" id="ARBA00022490"/>
    </source>
</evidence>
<evidence type="ECO:0000313" key="22">
    <source>
        <dbReference type="EMBL" id="KAG5852093.1"/>
    </source>
</evidence>
<comment type="subcellular location">
    <subcellularLocation>
        <location evidence="2">Cytoplasmic vesicle</location>
        <location evidence="2">Clathrin-coated vesicle</location>
    </subcellularLocation>
</comment>
<evidence type="ECO:0008006" key="24">
    <source>
        <dbReference type="Google" id="ProtNLM"/>
    </source>
</evidence>
<comment type="catalytic activity">
    <reaction evidence="15">
        <text>L-threonyl-[protein] + ATP = O-phospho-L-threonyl-[protein] + ADP + H(+)</text>
        <dbReference type="Rhea" id="RHEA:46608"/>
        <dbReference type="Rhea" id="RHEA-COMP:11060"/>
        <dbReference type="Rhea" id="RHEA-COMP:11605"/>
        <dbReference type="ChEBI" id="CHEBI:15378"/>
        <dbReference type="ChEBI" id="CHEBI:30013"/>
        <dbReference type="ChEBI" id="CHEBI:30616"/>
        <dbReference type="ChEBI" id="CHEBI:61977"/>
        <dbReference type="ChEBI" id="CHEBI:456216"/>
        <dbReference type="EC" id="2.7.11.1"/>
    </reaction>
</comment>
<evidence type="ECO:0000256" key="5">
    <source>
        <dbReference type="ARBA" id="ARBA00022527"/>
    </source>
</evidence>
<dbReference type="InterPro" id="IPR020635">
    <property type="entry name" value="Tyr_kinase_cat_dom"/>
</dbReference>
<reference evidence="22" key="1">
    <citation type="submission" date="2021-01" db="EMBL/GenBank/DDBJ databases">
        <title>A chromosome-scale assembly of European eel, Anguilla anguilla.</title>
        <authorList>
            <person name="Henkel C."/>
            <person name="Jong-Raadsen S.A."/>
            <person name="Dufour S."/>
            <person name="Weltzien F.-A."/>
            <person name="Palstra A.P."/>
            <person name="Pelster B."/>
            <person name="Spaink H.P."/>
            <person name="Van Den Thillart G.E."/>
            <person name="Jansen H."/>
            <person name="Zahm M."/>
            <person name="Klopp C."/>
            <person name="Cedric C."/>
            <person name="Louis A."/>
            <person name="Berthelot C."/>
            <person name="Parey E."/>
            <person name="Roest Crollius H."/>
            <person name="Montfort J."/>
            <person name="Robinson-Rechavi M."/>
            <person name="Bucao C."/>
            <person name="Bouchez O."/>
            <person name="Gislard M."/>
            <person name="Lluch J."/>
            <person name="Milhes M."/>
            <person name="Lampietro C."/>
            <person name="Lopez Roques C."/>
            <person name="Donnadieu C."/>
            <person name="Braasch I."/>
            <person name="Desvignes T."/>
            <person name="Postlethwait J."/>
            <person name="Bobe J."/>
            <person name="Guiguen Y."/>
            <person name="Dirks R."/>
        </authorList>
    </citation>
    <scope>NUCLEOTIDE SEQUENCE</scope>
    <source>
        <strain evidence="22">Tag_6206</strain>
        <tissue evidence="22">Liver</tissue>
    </source>
</reference>
<evidence type="ECO:0000256" key="11">
    <source>
        <dbReference type="ARBA" id="ARBA00022840"/>
    </source>
</evidence>
<dbReference type="PROSITE" id="PS00109">
    <property type="entry name" value="PROTEIN_KINASE_TYR"/>
    <property type="match status" value="1"/>
</dbReference>
<dbReference type="InterPro" id="IPR036028">
    <property type="entry name" value="SH3-like_dom_sf"/>
</dbReference>
<dbReference type="InterPro" id="IPR049587">
    <property type="entry name" value="TNK-like_SAM"/>
</dbReference>
<dbReference type="PROSITE" id="PS50011">
    <property type="entry name" value="PROTEIN_KINASE_DOM"/>
    <property type="match status" value="1"/>
</dbReference>
<protein>
    <recommendedName>
        <fullName evidence="24">Non-specific protein-tyrosine kinase</fullName>
    </recommendedName>
</protein>
<dbReference type="GO" id="GO:0004713">
    <property type="term" value="F:protein tyrosine kinase activity"/>
    <property type="evidence" value="ECO:0007669"/>
    <property type="project" value="UniProtKB-KW"/>
</dbReference>
<feature type="compositionally biased region" description="Pro residues" evidence="19">
    <location>
        <begin position="587"/>
        <end position="597"/>
    </location>
</feature>
<evidence type="ECO:0000256" key="15">
    <source>
        <dbReference type="ARBA" id="ARBA00047899"/>
    </source>
</evidence>
<feature type="domain" description="Protein kinase" evidence="21">
    <location>
        <begin position="149"/>
        <end position="412"/>
    </location>
</feature>
<dbReference type="InterPro" id="IPR050198">
    <property type="entry name" value="Non-receptor_tyrosine_kinases"/>
</dbReference>
<keyword evidence="5" id="KW-0723">Serine/threonine-protein kinase</keyword>
<dbReference type="EMBL" id="JAFIRN010000003">
    <property type="protein sequence ID" value="KAG5852093.1"/>
    <property type="molecule type" value="Genomic_DNA"/>
</dbReference>
<dbReference type="Pfam" id="PF07714">
    <property type="entry name" value="PK_Tyr_Ser-Thr"/>
    <property type="match status" value="1"/>
</dbReference>
<dbReference type="CDD" id="cd14328">
    <property type="entry name" value="UBA_TNK1"/>
    <property type="match status" value="1"/>
</dbReference>
<evidence type="ECO:0000256" key="12">
    <source>
        <dbReference type="ARBA" id="ARBA00022842"/>
    </source>
</evidence>
<dbReference type="InterPro" id="IPR037085">
    <property type="entry name" value="Cdc42-bd-like_dom_sf"/>
</dbReference>
<keyword evidence="7" id="KW-0449">Lipoprotein</keyword>
<comment type="similarity">
    <text evidence="16">Belongs to the protein kinase superfamily. Tyr protein kinase family.</text>
</comment>
<name>A0A9D3MQF8_ANGAN</name>
<evidence type="ECO:0000256" key="7">
    <source>
        <dbReference type="ARBA" id="ARBA00022707"/>
    </source>
</evidence>
<dbReference type="Gene3D" id="3.30.200.20">
    <property type="entry name" value="Phosphorylase Kinase, domain 1"/>
    <property type="match status" value="1"/>
</dbReference>
<dbReference type="InterPro" id="IPR000719">
    <property type="entry name" value="Prot_kinase_dom"/>
</dbReference>
<dbReference type="InterPro" id="IPR017441">
    <property type="entry name" value="Protein_kinase_ATP_BS"/>
</dbReference>
<organism evidence="22 23">
    <name type="scientific">Anguilla anguilla</name>
    <name type="common">European freshwater eel</name>
    <name type="synonym">Muraena anguilla</name>
    <dbReference type="NCBI Taxonomy" id="7936"/>
    <lineage>
        <taxon>Eukaryota</taxon>
        <taxon>Metazoa</taxon>
        <taxon>Chordata</taxon>
        <taxon>Craniata</taxon>
        <taxon>Vertebrata</taxon>
        <taxon>Euteleostomi</taxon>
        <taxon>Actinopterygii</taxon>
        <taxon>Neopterygii</taxon>
        <taxon>Teleostei</taxon>
        <taxon>Anguilliformes</taxon>
        <taxon>Anguillidae</taxon>
        <taxon>Anguilla</taxon>
    </lineage>
</organism>
<feature type="region of interest" description="Disordered" evidence="19">
    <location>
        <begin position="646"/>
        <end position="680"/>
    </location>
</feature>
<dbReference type="Gene3D" id="4.10.680.10">
    <property type="entry name" value="Cdc42-like binding domain"/>
    <property type="match status" value="1"/>
</dbReference>
<evidence type="ECO:0000259" key="21">
    <source>
        <dbReference type="PROSITE" id="PS50011"/>
    </source>
</evidence>
<feature type="binding site" evidence="18">
    <location>
        <position position="181"/>
    </location>
    <ligand>
        <name>ATP</name>
        <dbReference type="ChEBI" id="CHEBI:30616"/>
    </ligand>
</feature>
<keyword evidence="12" id="KW-0460">Magnesium</keyword>
<dbReference type="Gene3D" id="1.10.510.10">
    <property type="entry name" value="Transferase(Phosphotransferase) domain 1"/>
    <property type="match status" value="1"/>
</dbReference>
<dbReference type="GO" id="GO:0005524">
    <property type="term" value="F:ATP binding"/>
    <property type="evidence" value="ECO:0007669"/>
    <property type="project" value="UniProtKB-UniRule"/>
</dbReference>
<evidence type="ECO:0000256" key="19">
    <source>
        <dbReference type="SAM" id="MobiDB-lite"/>
    </source>
</evidence>
<keyword evidence="6" id="KW-0808">Transferase</keyword>
<evidence type="ECO:0000313" key="23">
    <source>
        <dbReference type="Proteomes" id="UP001044222"/>
    </source>
</evidence>
<dbReference type="Pfam" id="PF22931">
    <property type="entry name" value="SAM_TNK"/>
    <property type="match status" value="1"/>
</dbReference>
<dbReference type="PROSITE" id="PS50002">
    <property type="entry name" value="SH3"/>
    <property type="match status" value="1"/>
</dbReference>
<comment type="cofactor">
    <cofactor evidence="1">
        <name>Mg(2+)</name>
        <dbReference type="ChEBI" id="CHEBI:18420"/>
    </cofactor>
</comment>
<dbReference type="InterPro" id="IPR011009">
    <property type="entry name" value="Kinase-like_dom_sf"/>
</dbReference>
<dbReference type="CDD" id="cd09539">
    <property type="entry name" value="SAM_TNK-like"/>
    <property type="match status" value="1"/>
</dbReference>
<keyword evidence="9 18" id="KW-0547">Nucleotide-binding</keyword>
<evidence type="ECO:0000256" key="14">
    <source>
        <dbReference type="ARBA" id="ARBA00023329"/>
    </source>
</evidence>
<evidence type="ECO:0000256" key="16">
    <source>
        <dbReference type="ARBA" id="ARBA00060742"/>
    </source>
</evidence>
<feature type="region of interest" description="Disordered" evidence="19">
    <location>
        <begin position="547"/>
        <end position="633"/>
    </location>
</feature>
<dbReference type="SUPFAM" id="SSF50044">
    <property type="entry name" value="SH3-domain"/>
    <property type="match status" value="1"/>
</dbReference>
<proteinExistence type="inferred from homology"/>
<dbReference type="InterPro" id="IPR008266">
    <property type="entry name" value="Tyr_kinase_AS"/>
</dbReference>
<evidence type="ECO:0000256" key="6">
    <source>
        <dbReference type="ARBA" id="ARBA00022679"/>
    </source>
</evidence>
<dbReference type="Pfam" id="PF09027">
    <property type="entry name" value="GTPase_binding"/>
    <property type="match status" value="1"/>
</dbReference>
<dbReference type="AlphaFoldDB" id="A0A9D3MQF8"/>
<keyword evidence="14" id="KW-0968">Cytoplasmic vesicle</keyword>
<dbReference type="SUPFAM" id="SSF56112">
    <property type="entry name" value="Protein kinase-like (PK-like)"/>
    <property type="match status" value="1"/>
</dbReference>
<feature type="compositionally biased region" description="Gly residues" evidence="19">
    <location>
        <begin position="550"/>
        <end position="559"/>
    </location>
</feature>
<keyword evidence="4" id="KW-0963">Cytoplasm</keyword>
<evidence type="ECO:0000259" key="20">
    <source>
        <dbReference type="PROSITE" id="PS50002"/>
    </source>
</evidence>
<keyword evidence="23" id="KW-1185">Reference proteome</keyword>
<feature type="compositionally biased region" description="Basic and acidic residues" evidence="19">
    <location>
        <begin position="654"/>
        <end position="679"/>
    </location>
</feature>
<dbReference type="FunFam" id="3.30.200.20:FF:000107">
    <property type="entry name" value="Putative activated CDC42 kinase 1"/>
    <property type="match status" value="1"/>
</dbReference>
<dbReference type="FunFam" id="1.10.510.10:FF:000080">
    <property type="entry name" value="Putative activated CDC42 kinase 1"/>
    <property type="match status" value="1"/>
</dbReference>